<feature type="transmembrane region" description="Helical" evidence="2">
    <location>
        <begin position="55"/>
        <end position="77"/>
    </location>
</feature>
<proteinExistence type="predicted"/>
<dbReference type="EMBL" id="JAYKXP010000086">
    <property type="protein sequence ID" value="KAK7028926.1"/>
    <property type="molecule type" value="Genomic_DNA"/>
</dbReference>
<evidence type="ECO:0000313" key="4">
    <source>
        <dbReference type="Proteomes" id="UP001383192"/>
    </source>
</evidence>
<keyword evidence="4" id="KW-1185">Reference proteome</keyword>
<sequence>MTMEMGAFPRIDPPPTSLNPDNLPNRDVCEIIRSRKQFPIVKLSFKGVKCDAKRWYHLFILAFSGIKFSIIMISTAVRPTSLRMIYGSPPFGNPGSKSSEPSTPSAATKPVPCGVRGVQSVFCYET</sequence>
<comment type="caution">
    <text evidence="3">The sequence shown here is derived from an EMBL/GenBank/DDBJ whole genome shotgun (WGS) entry which is preliminary data.</text>
</comment>
<keyword evidence="2" id="KW-1133">Transmembrane helix</keyword>
<feature type="region of interest" description="Disordered" evidence="1">
    <location>
        <begin position="1"/>
        <end position="22"/>
    </location>
</feature>
<accession>A0AAW0BU05</accession>
<gene>
    <name evidence="3" type="ORF">VNI00_014763</name>
</gene>
<evidence type="ECO:0000256" key="1">
    <source>
        <dbReference type="SAM" id="MobiDB-lite"/>
    </source>
</evidence>
<protein>
    <submittedName>
        <fullName evidence="3">Uncharacterized protein</fullName>
    </submittedName>
</protein>
<reference evidence="3 4" key="1">
    <citation type="submission" date="2024-01" db="EMBL/GenBank/DDBJ databases">
        <title>A draft genome for a cacao thread blight-causing isolate of Paramarasmius palmivorus.</title>
        <authorList>
            <person name="Baruah I.K."/>
            <person name="Bukari Y."/>
            <person name="Amoako-Attah I."/>
            <person name="Meinhardt L.W."/>
            <person name="Bailey B.A."/>
            <person name="Cohen S.P."/>
        </authorList>
    </citation>
    <scope>NUCLEOTIDE SEQUENCE [LARGE SCALE GENOMIC DNA]</scope>
    <source>
        <strain evidence="3 4">GH-12</strain>
    </source>
</reference>
<keyword evidence="2" id="KW-0812">Transmembrane</keyword>
<evidence type="ECO:0000256" key="2">
    <source>
        <dbReference type="SAM" id="Phobius"/>
    </source>
</evidence>
<organism evidence="3 4">
    <name type="scientific">Paramarasmius palmivorus</name>
    <dbReference type="NCBI Taxonomy" id="297713"/>
    <lineage>
        <taxon>Eukaryota</taxon>
        <taxon>Fungi</taxon>
        <taxon>Dikarya</taxon>
        <taxon>Basidiomycota</taxon>
        <taxon>Agaricomycotina</taxon>
        <taxon>Agaricomycetes</taxon>
        <taxon>Agaricomycetidae</taxon>
        <taxon>Agaricales</taxon>
        <taxon>Marasmiineae</taxon>
        <taxon>Marasmiaceae</taxon>
        <taxon>Paramarasmius</taxon>
    </lineage>
</organism>
<evidence type="ECO:0000313" key="3">
    <source>
        <dbReference type="EMBL" id="KAK7028926.1"/>
    </source>
</evidence>
<keyword evidence="2" id="KW-0472">Membrane</keyword>
<name>A0AAW0BU05_9AGAR</name>
<dbReference type="AlphaFoldDB" id="A0AAW0BU05"/>
<dbReference type="Proteomes" id="UP001383192">
    <property type="component" value="Unassembled WGS sequence"/>
</dbReference>